<evidence type="ECO:0000313" key="3">
    <source>
        <dbReference type="Proteomes" id="UP000002949"/>
    </source>
</evidence>
<dbReference type="AlphaFoldDB" id="G6Y7Z1"/>
<name>G6Y7Z1_9HYPH</name>
<dbReference type="Proteomes" id="UP000002949">
    <property type="component" value="Unassembled WGS sequence"/>
</dbReference>
<sequence>MRKLILATMLAMATLAPTAVPVQAASVTITTDDGWGRDRDSYQWRRHHHRQFAMRDNDDRRYWRHHRHHRDCGVRVHKRWHHNRLVIKRVWSCGLHRGWD</sequence>
<evidence type="ECO:0000256" key="1">
    <source>
        <dbReference type="SAM" id="SignalP"/>
    </source>
</evidence>
<keyword evidence="1" id="KW-0732">Signal</keyword>
<feature type="signal peptide" evidence="1">
    <location>
        <begin position="1"/>
        <end position="24"/>
    </location>
</feature>
<dbReference type="PATRIC" id="fig|1082933.3.peg.1980"/>
<dbReference type="EMBL" id="AGSN01000085">
    <property type="protein sequence ID" value="EHH12225.1"/>
    <property type="molecule type" value="Genomic_DNA"/>
</dbReference>
<gene>
    <name evidence="2" type="ORF">MEA186_10285</name>
</gene>
<proteinExistence type="predicted"/>
<organism evidence="2 3">
    <name type="scientific">Mesorhizobium amorphae CCNWGS0123</name>
    <dbReference type="NCBI Taxonomy" id="1082933"/>
    <lineage>
        <taxon>Bacteria</taxon>
        <taxon>Pseudomonadati</taxon>
        <taxon>Pseudomonadota</taxon>
        <taxon>Alphaproteobacteria</taxon>
        <taxon>Hyphomicrobiales</taxon>
        <taxon>Phyllobacteriaceae</taxon>
        <taxon>Mesorhizobium</taxon>
    </lineage>
</organism>
<protein>
    <submittedName>
        <fullName evidence="2">Uncharacterized protein</fullName>
    </submittedName>
</protein>
<keyword evidence="3" id="KW-1185">Reference proteome</keyword>
<dbReference type="RefSeq" id="WP_006201571.1">
    <property type="nucleotide sequence ID" value="NZ_AGSN01000085.1"/>
</dbReference>
<accession>G6Y7Z1</accession>
<dbReference type="OrthoDB" id="8084590at2"/>
<dbReference type="STRING" id="1082933.A6B35_13730"/>
<feature type="chain" id="PRO_5003490417" evidence="1">
    <location>
        <begin position="25"/>
        <end position="100"/>
    </location>
</feature>
<dbReference type="KEGG" id="mamo:A6B35_13730"/>
<evidence type="ECO:0000313" key="2">
    <source>
        <dbReference type="EMBL" id="EHH12225.1"/>
    </source>
</evidence>
<reference evidence="2 3" key="1">
    <citation type="journal article" date="2012" name="J. Bacteriol.">
        <title>Draft Genome Sequence of Plant Growth-Promoting Rhizobium Mesorhizobium amorphae, Isolated from Zinc-Lead Mine Tailings.</title>
        <authorList>
            <person name="Hao X."/>
            <person name="Lin Y."/>
            <person name="Johnstone L."/>
            <person name="Baltrus D.A."/>
            <person name="Miller S.J."/>
            <person name="Wei G."/>
            <person name="Rensing C."/>
        </authorList>
    </citation>
    <scope>NUCLEOTIDE SEQUENCE [LARGE SCALE GENOMIC DNA]</scope>
    <source>
        <strain evidence="2 3">CCNWGS0123</strain>
    </source>
</reference>